<keyword evidence="2" id="KW-1185">Reference proteome</keyword>
<sequence>MADPSDGASEVTHEFRFFRVHKDGSINLFLPPVPKIPPFTDPSTGVQSKDVDISSDPPVSARVFLPPNPAGRKLPLLLYIHGGGFSMDSAFSERYHAFVSAVAGEASCVAVSVEYGLFPARPIPACYEDSWEALQWVASHASGAGPDPWINDHADLTRIFIAGDSAGGNITHTLVTRVGSRGLPGGVRVEGAVLIHPYLGGVAEDDEMWMYMCPTNEGIDDPRMKERKEDLERLGCERVLVFVAEKDHLMPCGLRYHEELRKSGWKGKEAELVINRGQNHCFHLFEEKEESEELRKKVVGFIKGGVN</sequence>
<protein>
    <submittedName>
        <fullName evidence="1">Uncharacterized protein</fullName>
    </submittedName>
</protein>
<evidence type="ECO:0000313" key="2">
    <source>
        <dbReference type="Proteomes" id="UP001057402"/>
    </source>
</evidence>
<dbReference type="EMBL" id="CM042883">
    <property type="protein sequence ID" value="KAI4375993.1"/>
    <property type="molecule type" value="Genomic_DNA"/>
</dbReference>
<organism evidence="1 2">
    <name type="scientific">Melastoma candidum</name>
    <dbReference type="NCBI Taxonomy" id="119954"/>
    <lineage>
        <taxon>Eukaryota</taxon>
        <taxon>Viridiplantae</taxon>
        <taxon>Streptophyta</taxon>
        <taxon>Embryophyta</taxon>
        <taxon>Tracheophyta</taxon>
        <taxon>Spermatophyta</taxon>
        <taxon>Magnoliopsida</taxon>
        <taxon>eudicotyledons</taxon>
        <taxon>Gunneridae</taxon>
        <taxon>Pentapetalae</taxon>
        <taxon>rosids</taxon>
        <taxon>malvids</taxon>
        <taxon>Myrtales</taxon>
        <taxon>Melastomataceae</taxon>
        <taxon>Melastomatoideae</taxon>
        <taxon>Melastomateae</taxon>
        <taxon>Melastoma</taxon>
    </lineage>
</organism>
<gene>
    <name evidence="1" type="ORF">MLD38_013796</name>
</gene>
<comment type="caution">
    <text evidence="1">The sequence shown here is derived from an EMBL/GenBank/DDBJ whole genome shotgun (WGS) entry which is preliminary data.</text>
</comment>
<name>A0ACB9REX1_9MYRT</name>
<accession>A0ACB9REX1</accession>
<evidence type="ECO:0000313" key="1">
    <source>
        <dbReference type="EMBL" id="KAI4375993.1"/>
    </source>
</evidence>
<proteinExistence type="predicted"/>
<dbReference type="Proteomes" id="UP001057402">
    <property type="component" value="Chromosome 4"/>
</dbReference>
<reference evidence="2" key="1">
    <citation type="journal article" date="2023" name="Front. Plant Sci.">
        <title>Chromosomal-level genome assembly of Melastoma candidum provides insights into trichome evolution.</title>
        <authorList>
            <person name="Zhong Y."/>
            <person name="Wu W."/>
            <person name="Sun C."/>
            <person name="Zou P."/>
            <person name="Liu Y."/>
            <person name="Dai S."/>
            <person name="Zhou R."/>
        </authorList>
    </citation>
    <scope>NUCLEOTIDE SEQUENCE [LARGE SCALE GENOMIC DNA]</scope>
</reference>